<feature type="compositionally biased region" description="Low complexity" evidence="1">
    <location>
        <begin position="375"/>
        <end position="389"/>
    </location>
</feature>
<dbReference type="EMBL" id="JAERUA010000001">
    <property type="protein sequence ID" value="KAI1905252.1"/>
    <property type="molecule type" value="Genomic_DNA"/>
</dbReference>
<dbReference type="PANTHER" id="PTHR22442">
    <property type="match status" value="1"/>
</dbReference>
<evidence type="ECO:0008006" key="4">
    <source>
        <dbReference type="Google" id="ProtNLM"/>
    </source>
</evidence>
<proteinExistence type="predicted"/>
<dbReference type="PANTHER" id="PTHR22442:SF3">
    <property type="entry name" value="SOLUBLE LAMIN-ASSOCIATED PROTEIN OF 75 KDA"/>
    <property type="match status" value="1"/>
</dbReference>
<feature type="compositionally biased region" description="Acidic residues" evidence="1">
    <location>
        <begin position="727"/>
        <end position="750"/>
    </location>
</feature>
<comment type="caution">
    <text evidence="2">The sequence shown here is derived from an EMBL/GenBank/DDBJ whole genome shotgun (WGS) entry which is preliminary data.</text>
</comment>
<feature type="compositionally biased region" description="Acidic residues" evidence="1">
    <location>
        <begin position="642"/>
        <end position="654"/>
    </location>
</feature>
<feature type="compositionally biased region" description="Acidic residues" evidence="1">
    <location>
        <begin position="456"/>
        <end position="479"/>
    </location>
</feature>
<protein>
    <recommendedName>
        <fullName evidence="4">Soluble lamin-associated protein of 75 kDa-like</fullName>
    </recommendedName>
</protein>
<evidence type="ECO:0000313" key="3">
    <source>
        <dbReference type="Proteomes" id="UP000829720"/>
    </source>
</evidence>
<evidence type="ECO:0000256" key="1">
    <source>
        <dbReference type="SAM" id="MobiDB-lite"/>
    </source>
</evidence>
<feature type="compositionally biased region" description="Basic and acidic residues" evidence="1">
    <location>
        <begin position="423"/>
        <end position="433"/>
    </location>
</feature>
<feature type="compositionally biased region" description="Acidic residues" evidence="1">
    <location>
        <begin position="796"/>
        <end position="814"/>
    </location>
</feature>
<gene>
    <name evidence="2" type="ORF">AGOR_G00014200</name>
</gene>
<sequence>MEFPVDILATLSHEELEHAAEDYMSDLLYSNPDKVEHFSLPNSRRIPLTSSNVGFVPLYGSDLKHKVLALFSPDDQFTAVALYLADQWWAVEDVIKTADPSRKGLLKVRSLGERIVLYVLNRIVYRANEMSKNEVPFLCHSESDYSKILWKNGEAIGFYSVKPTGSLCNSFLTQRYLLPVMDSIFVRKGHRGNGHGLQILEDFVDCFKEDSLGLKYPLSQAMMKVCGQYLSTYPADHDLLWEVESVGGPFQRARIASKLKTMAVSVNHHSGEDPLLHQNSSENDIPMEEEETISNSVEVTEVLINKHIRADIEDTPVSTRTRSSDYRRKRIREETEEVTEESLPDKLTRMEDAEAANVEESAGEAAEEVDKGVAGEELPGPVEEGVAVTGEEESGPANEEVEEPVALETPGEEEDNQTLEVELMAKVEAERINGEVTDDFEEEESTGEPAAVEENCAQEEEEGQKDVDMVEEAAEDVTEDKDTIEAAPEESVKTSPVEEEEESPSMEEDAPPAEDEATPLEELTSPGEEVLSAQVEEQTSPAEEALVDEEEAPPVNEQASPAEEASAAEEQTSIAEEEEEAPSTEEAVSPEKPDSPPAGESLSVNGDTPVDVPEGSMDCQKAPEVEEPSPEAVDKAVKVLPGEEEETMEEEPSPEAEPQKEADPPSEPSPPLDKTSVDHNHEAVLLVGLKEVSYQQPGDNENEQTAEAEEKMEEEEVQKEAVVEQEKETEDEKTEDEEKATTTEEEEEEGDTVKKSSDEANDLSTADTRVLRRKTKVIEATPKRKSTRLSKRPPEDEQTEPSEPEELEDESTEKEEEKATSTEEEAVEKSSDEGDDPPVVDRRVLRRKTKVTQSLSKPKTKRRSKT</sequence>
<dbReference type="AlphaFoldDB" id="A0A8T3E7H6"/>
<organism evidence="2 3">
    <name type="scientific">Albula goreensis</name>
    <dbReference type="NCBI Taxonomy" id="1534307"/>
    <lineage>
        <taxon>Eukaryota</taxon>
        <taxon>Metazoa</taxon>
        <taxon>Chordata</taxon>
        <taxon>Craniata</taxon>
        <taxon>Vertebrata</taxon>
        <taxon>Euteleostomi</taxon>
        <taxon>Actinopterygii</taxon>
        <taxon>Neopterygii</taxon>
        <taxon>Teleostei</taxon>
        <taxon>Albuliformes</taxon>
        <taxon>Albulidae</taxon>
        <taxon>Albula</taxon>
    </lineage>
</organism>
<name>A0A8T3E7H6_9TELE</name>
<dbReference type="InterPro" id="IPR029625">
    <property type="entry name" value="FAM169"/>
</dbReference>
<feature type="compositionally biased region" description="Acidic residues" evidence="1">
    <location>
        <begin position="700"/>
        <end position="717"/>
    </location>
</feature>
<keyword evidence="3" id="KW-1185">Reference proteome</keyword>
<feature type="compositionally biased region" description="Acidic residues" evidence="1">
    <location>
        <begin position="497"/>
        <end position="519"/>
    </location>
</feature>
<feature type="compositionally biased region" description="Basic and acidic residues" evidence="1">
    <location>
        <begin position="343"/>
        <end position="352"/>
    </location>
</feature>
<dbReference type="Proteomes" id="UP000829720">
    <property type="component" value="Unassembled WGS sequence"/>
</dbReference>
<feature type="compositionally biased region" description="Acidic residues" evidence="1">
    <location>
        <begin position="390"/>
        <end position="417"/>
    </location>
</feature>
<accession>A0A8T3E7H6</accession>
<feature type="compositionally biased region" description="Low complexity" evidence="1">
    <location>
        <begin position="557"/>
        <end position="574"/>
    </location>
</feature>
<feature type="region of interest" description="Disordered" evidence="1">
    <location>
        <begin position="319"/>
        <end position="866"/>
    </location>
</feature>
<feature type="compositionally biased region" description="Acidic residues" evidence="1">
    <location>
        <begin position="436"/>
        <end position="446"/>
    </location>
</feature>
<evidence type="ECO:0000313" key="2">
    <source>
        <dbReference type="EMBL" id="KAI1905252.1"/>
    </source>
</evidence>
<feature type="compositionally biased region" description="Basic and acidic residues" evidence="1">
    <location>
        <begin position="815"/>
        <end position="832"/>
    </location>
</feature>
<reference evidence="2" key="1">
    <citation type="submission" date="2021-01" db="EMBL/GenBank/DDBJ databases">
        <authorList>
            <person name="Zahm M."/>
            <person name="Roques C."/>
            <person name="Cabau C."/>
            <person name="Klopp C."/>
            <person name="Donnadieu C."/>
            <person name="Jouanno E."/>
            <person name="Lampietro C."/>
            <person name="Louis A."/>
            <person name="Herpin A."/>
            <person name="Echchiki A."/>
            <person name="Berthelot C."/>
            <person name="Parey E."/>
            <person name="Roest-Crollius H."/>
            <person name="Braasch I."/>
            <person name="Postlethwait J."/>
            <person name="Bobe J."/>
            <person name="Montfort J."/>
            <person name="Bouchez O."/>
            <person name="Begum T."/>
            <person name="Mejri S."/>
            <person name="Adams A."/>
            <person name="Chen W.-J."/>
            <person name="Guiguen Y."/>
        </authorList>
    </citation>
    <scope>NUCLEOTIDE SEQUENCE</scope>
    <source>
        <tissue evidence="2">Blood</tissue>
    </source>
</reference>
<dbReference type="OrthoDB" id="8954808at2759"/>